<dbReference type="NCBIfam" id="TIGR03082">
    <property type="entry name" value="Gneg_AbrB_dup"/>
    <property type="match status" value="2"/>
</dbReference>
<dbReference type="Pfam" id="PF05145">
    <property type="entry name" value="AbrB"/>
    <property type="match status" value="1"/>
</dbReference>
<feature type="transmembrane region" description="Helical" evidence="1">
    <location>
        <begin position="329"/>
        <end position="347"/>
    </location>
</feature>
<dbReference type="InterPro" id="IPR007820">
    <property type="entry name" value="AbrB_fam"/>
</dbReference>
<reference evidence="2 3" key="1">
    <citation type="submission" date="2021-01" db="EMBL/GenBank/DDBJ databases">
        <title>Genomic Encyclopedia of Type Strains, Phase IV (KMG-IV): sequencing the most valuable type-strain genomes for metagenomic binning, comparative biology and taxonomic classification.</title>
        <authorList>
            <person name="Goeker M."/>
        </authorList>
    </citation>
    <scope>NUCLEOTIDE SEQUENCE [LARGE SCALE GENOMIC DNA]</scope>
    <source>
        <strain evidence="2 3">DSM 24834</strain>
    </source>
</reference>
<feature type="transmembrane region" description="Helical" evidence="1">
    <location>
        <begin position="6"/>
        <end position="31"/>
    </location>
</feature>
<dbReference type="EMBL" id="JAFBDZ010000005">
    <property type="protein sequence ID" value="MBM7587587.1"/>
    <property type="molecule type" value="Genomic_DNA"/>
</dbReference>
<organism evidence="2 3">
    <name type="scientific">Rossellomorea pakistanensis</name>
    <dbReference type="NCBI Taxonomy" id="992288"/>
    <lineage>
        <taxon>Bacteria</taxon>
        <taxon>Bacillati</taxon>
        <taxon>Bacillota</taxon>
        <taxon>Bacilli</taxon>
        <taxon>Bacillales</taxon>
        <taxon>Bacillaceae</taxon>
        <taxon>Rossellomorea</taxon>
    </lineage>
</organism>
<evidence type="ECO:0000256" key="1">
    <source>
        <dbReference type="SAM" id="Phobius"/>
    </source>
</evidence>
<feature type="transmembrane region" description="Helical" evidence="1">
    <location>
        <begin position="295"/>
        <end position="317"/>
    </location>
</feature>
<feature type="transmembrane region" description="Helical" evidence="1">
    <location>
        <begin position="186"/>
        <end position="204"/>
    </location>
</feature>
<accession>A0ABS2NIA1</accession>
<keyword evidence="1" id="KW-0812">Transmembrane</keyword>
<dbReference type="InterPro" id="IPR017516">
    <property type="entry name" value="AbrB_dup"/>
</dbReference>
<keyword evidence="3" id="KW-1185">Reference proteome</keyword>
<dbReference type="Proteomes" id="UP001646157">
    <property type="component" value="Unassembled WGS sequence"/>
</dbReference>
<dbReference type="PANTHER" id="PTHR38457">
    <property type="entry name" value="REGULATOR ABRB-RELATED"/>
    <property type="match status" value="1"/>
</dbReference>
<dbReference type="RefSeq" id="WP_205174769.1">
    <property type="nucleotide sequence ID" value="NZ_JAFBDZ010000005.1"/>
</dbReference>
<feature type="transmembrane region" description="Helical" evidence="1">
    <location>
        <begin position="82"/>
        <end position="103"/>
    </location>
</feature>
<feature type="transmembrane region" description="Helical" evidence="1">
    <location>
        <begin position="234"/>
        <end position="253"/>
    </location>
</feature>
<feature type="transmembrane region" description="Helical" evidence="1">
    <location>
        <begin position="149"/>
        <end position="166"/>
    </location>
</feature>
<proteinExistence type="predicted"/>
<sequence>MLVNVLITLLTGLGGGFVFTLLNIPLSWLLGSMTAVFIFSKLVKTVQLAMPPYFRNIGLIIIGYTIAQSFSKDTVMEIIHQLPSMFLMTISVILFSVLLAFLLTRITGISFRSTLIGSIPGGLSQMLVLGEELKNVNLTVVTILQVSRLLSVIFIVPFLVFSPILNGTNSTDGVISSSSGGSGVELDWRLVLLLGLAGVSAVLAKKIKLPTPYLLGPIIGVGTVAILMNSIPHMPSIFIVLAQVFLGIYFSFMMDFENSGNPAKFVILSFLTSIVLVLFALVLGVGLMYLHGIQFVTAFISMAPGGMAEMALVGQAIDAQLAIVTGYHLFRILFILFVVPSILKWILKRDELSGA</sequence>
<feature type="transmembrane region" description="Helical" evidence="1">
    <location>
        <begin position="265"/>
        <end position="289"/>
    </location>
</feature>
<gene>
    <name evidence="2" type="ORF">JOC86_004161</name>
</gene>
<protein>
    <submittedName>
        <fullName evidence="2">Membrane AbrB-like protein</fullName>
    </submittedName>
</protein>
<comment type="caution">
    <text evidence="2">The sequence shown here is derived from an EMBL/GenBank/DDBJ whole genome shotgun (WGS) entry which is preliminary data.</text>
</comment>
<feature type="transmembrane region" description="Helical" evidence="1">
    <location>
        <begin position="52"/>
        <end position="70"/>
    </location>
</feature>
<evidence type="ECO:0000313" key="3">
    <source>
        <dbReference type="Proteomes" id="UP001646157"/>
    </source>
</evidence>
<name>A0ABS2NIA1_9BACI</name>
<dbReference type="PIRSF" id="PIRSF038991">
    <property type="entry name" value="Protein_AbrB"/>
    <property type="match status" value="1"/>
</dbReference>
<evidence type="ECO:0000313" key="2">
    <source>
        <dbReference type="EMBL" id="MBM7587587.1"/>
    </source>
</evidence>
<dbReference type="PANTHER" id="PTHR38457:SF1">
    <property type="entry name" value="REGULATOR ABRB-RELATED"/>
    <property type="match status" value="1"/>
</dbReference>
<feature type="transmembrane region" description="Helical" evidence="1">
    <location>
        <begin position="211"/>
        <end position="228"/>
    </location>
</feature>
<keyword evidence="1" id="KW-1133">Transmembrane helix</keyword>
<keyword evidence="1" id="KW-0472">Membrane</keyword>